<dbReference type="AlphaFoldDB" id="A0A6J2SYY6"/>
<proteinExistence type="predicted"/>
<evidence type="ECO:0000313" key="2">
    <source>
        <dbReference type="Proteomes" id="UP000504634"/>
    </source>
</evidence>
<reference evidence="3" key="1">
    <citation type="submission" date="2025-08" db="UniProtKB">
        <authorList>
            <consortium name="RefSeq"/>
        </authorList>
    </citation>
    <scope>IDENTIFICATION</scope>
    <source>
        <strain evidence="3">11010-0011.00</strain>
        <tissue evidence="3">Whole body</tissue>
    </source>
</reference>
<feature type="compositionally biased region" description="Basic residues" evidence="1">
    <location>
        <begin position="72"/>
        <end position="86"/>
    </location>
</feature>
<name>A0A6J2SYY6_DROLE</name>
<dbReference type="Proteomes" id="UP000504634">
    <property type="component" value="Unplaced"/>
</dbReference>
<evidence type="ECO:0000313" key="3">
    <source>
        <dbReference type="RefSeq" id="XP_030369139.1"/>
    </source>
</evidence>
<sequence>MCDEGPSRCGCEPEPKPQLCVCKPSLFSRVNCVPCNRLFFFLVGAGIAIYYDKVQREAEKLAEEAKQEAGKKGKRKNKNKNKDKKK</sequence>
<accession>A0A6J2SYY6</accession>
<evidence type="ECO:0000256" key="1">
    <source>
        <dbReference type="SAM" id="MobiDB-lite"/>
    </source>
</evidence>
<feature type="region of interest" description="Disordered" evidence="1">
    <location>
        <begin position="62"/>
        <end position="86"/>
    </location>
</feature>
<gene>
    <name evidence="3" type="primary">LOC115620150</name>
</gene>
<keyword evidence="2" id="KW-1185">Reference proteome</keyword>
<dbReference type="OrthoDB" id="7871587at2759"/>
<dbReference type="RefSeq" id="XP_030369139.1">
    <property type="nucleotide sequence ID" value="XM_030513279.1"/>
</dbReference>
<feature type="compositionally biased region" description="Basic and acidic residues" evidence="1">
    <location>
        <begin position="62"/>
        <end position="71"/>
    </location>
</feature>
<protein>
    <submittedName>
        <fullName evidence="3">Uncharacterized protein LOC115620150</fullName>
    </submittedName>
</protein>
<organism evidence="2 3">
    <name type="scientific">Drosophila lebanonensis</name>
    <name type="common">Fruit fly</name>
    <name type="synonym">Scaptodrosophila lebanonensis</name>
    <dbReference type="NCBI Taxonomy" id="7225"/>
    <lineage>
        <taxon>Eukaryota</taxon>
        <taxon>Metazoa</taxon>
        <taxon>Ecdysozoa</taxon>
        <taxon>Arthropoda</taxon>
        <taxon>Hexapoda</taxon>
        <taxon>Insecta</taxon>
        <taxon>Pterygota</taxon>
        <taxon>Neoptera</taxon>
        <taxon>Endopterygota</taxon>
        <taxon>Diptera</taxon>
        <taxon>Brachycera</taxon>
        <taxon>Muscomorpha</taxon>
        <taxon>Ephydroidea</taxon>
        <taxon>Drosophilidae</taxon>
        <taxon>Scaptodrosophila</taxon>
    </lineage>
</organism>
<dbReference type="GeneID" id="115620150"/>